<dbReference type="OrthoDB" id="8000848at2"/>
<accession>A0A2R4WW09</accession>
<proteinExistence type="predicted"/>
<dbReference type="EMBL" id="CP028844">
    <property type="protein sequence ID" value="AWB25721.1"/>
    <property type="molecule type" value="Genomic_DNA"/>
</dbReference>
<dbReference type="KEGG" id="mee:DA075_33315"/>
<dbReference type="Proteomes" id="UP000244755">
    <property type="component" value="Chromosome 2"/>
</dbReference>
<evidence type="ECO:0000313" key="1">
    <source>
        <dbReference type="EMBL" id="AWB25721.1"/>
    </source>
</evidence>
<dbReference type="AlphaFoldDB" id="A0A2R4WW09"/>
<protein>
    <recommendedName>
        <fullName evidence="3">DUF2946 domain-containing protein</fullName>
    </recommendedName>
</protein>
<organism evidence="1 2">
    <name type="scientific">Methylobacterium currus</name>
    <dbReference type="NCBI Taxonomy" id="2051553"/>
    <lineage>
        <taxon>Bacteria</taxon>
        <taxon>Pseudomonadati</taxon>
        <taxon>Pseudomonadota</taxon>
        <taxon>Alphaproteobacteria</taxon>
        <taxon>Hyphomicrobiales</taxon>
        <taxon>Methylobacteriaceae</taxon>
        <taxon>Methylobacterium</taxon>
    </lineage>
</organism>
<reference evidence="1 2" key="1">
    <citation type="submission" date="2018-04" db="EMBL/GenBank/DDBJ databases">
        <title>Methylobacterium sp. PR1016A genome.</title>
        <authorList>
            <person name="Park W."/>
        </authorList>
    </citation>
    <scope>NUCLEOTIDE SEQUENCE [LARGE SCALE GENOMIC DNA]</scope>
    <source>
        <strain evidence="1 2">PR1016A</strain>
    </source>
</reference>
<evidence type="ECO:0000313" key="2">
    <source>
        <dbReference type="Proteomes" id="UP000244755"/>
    </source>
</evidence>
<sequence length="124" mass="12820">MRAWLSARPVCRVALAVVALYALALQILLAGTLFAGNQSQAHIICAPQAESSAEGPAKSLPAHAHAACCTAAQDLSAGSPPLLVSMAVVWPLRRAEVIVWRPEVTATPRAPPGSRASARAPPVV</sequence>
<name>A0A2R4WW09_9HYPH</name>
<keyword evidence="2" id="KW-1185">Reference proteome</keyword>
<evidence type="ECO:0008006" key="3">
    <source>
        <dbReference type="Google" id="ProtNLM"/>
    </source>
</evidence>
<gene>
    <name evidence="1" type="ORF">DA075_33315</name>
</gene>